<dbReference type="Gene3D" id="1.10.443.10">
    <property type="entry name" value="Intergrase catalytic core"/>
    <property type="match status" value="1"/>
</dbReference>
<dbReference type="PATRIC" id="fig|1107881.3.peg.5057"/>
<evidence type="ECO:0000259" key="7">
    <source>
        <dbReference type="PROSITE" id="PS51898"/>
    </source>
</evidence>
<dbReference type="CDD" id="cd00801">
    <property type="entry name" value="INT_P4_C"/>
    <property type="match status" value="1"/>
</dbReference>
<keyword evidence="2" id="KW-0229">DNA integration</keyword>
<evidence type="ECO:0000313" key="10">
    <source>
        <dbReference type="Proteomes" id="UP000004038"/>
    </source>
</evidence>
<dbReference type="EMBL" id="AGVV01000065">
    <property type="protein sequence ID" value="EHK75221.1"/>
    <property type="molecule type" value="Genomic_DNA"/>
</dbReference>
<protein>
    <submittedName>
        <fullName evidence="9">DNA integration/recombination/inversion protein</fullName>
    </submittedName>
</protein>
<evidence type="ECO:0000313" key="9">
    <source>
        <dbReference type="EMBL" id="EHK75221.1"/>
    </source>
</evidence>
<evidence type="ECO:0000256" key="3">
    <source>
        <dbReference type="ARBA" id="ARBA00023125"/>
    </source>
</evidence>
<dbReference type="InterPro" id="IPR025166">
    <property type="entry name" value="Integrase_DNA_bind_dom"/>
</dbReference>
<keyword evidence="3 5" id="KW-0238">DNA-binding</keyword>
<dbReference type="InterPro" id="IPR011010">
    <property type="entry name" value="DNA_brk_join_enz"/>
</dbReference>
<dbReference type="InterPro" id="IPR050808">
    <property type="entry name" value="Phage_Integrase"/>
</dbReference>
<reference evidence="9 10" key="1">
    <citation type="journal article" date="2012" name="J. Bacteriol.">
        <title>Draft Genome Sequence of Sinorhizobium meliloti CCNWSX0020, a Nitrogen-Fixing Symbiont with Copper Tolerance Capability Isolated from Lead-Zinc Mine Tailings.</title>
        <authorList>
            <person name="Li Z."/>
            <person name="Ma Z."/>
            <person name="Hao X."/>
            <person name="Wei G."/>
        </authorList>
    </citation>
    <scope>NUCLEOTIDE SEQUENCE [LARGE SCALE GENOMIC DNA]</scope>
    <source>
        <strain evidence="9 10">CCNWSX0020</strain>
    </source>
</reference>
<dbReference type="RefSeq" id="WP_003533393.1">
    <property type="nucleotide sequence ID" value="NZ_AGVV01000065.1"/>
</dbReference>
<dbReference type="InterPro" id="IPR013762">
    <property type="entry name" value="Integrase-like_cat_sf"/>
</dbReference>
<evidence type="ECO:0000256" key="1">
    <source>
        <dbReference type="ARBA" id="ARBA00008857"/>
    </source>
</evidence>
<dbReference type="GO" id="GO:0015074">
    <property type="term" value="P:DNA integration"/>
    <property type="evidence" value="ECO:0007669"/>
    <property type="project" value="UniProtKB-KW"/>
</dbReference>
<evidence type="ECO:0000256" key="4">
    <source>
        <dbReference type="ARBA" id="ARBA00023172"/>
    </source>
</evidence>
<feature type="domain" description="Tyr recombinase" evidence="7">
    <location>
        <begin position="218"/>
        <end position="413"/>
    </location>
</feature>
<dbReference type="Proteomes" id="UP000004038">
    <property type="component" value="Unassembled WGS sequence"/>
</dbReference>
<dbReference type="AlphaFoldDB" id="H0G678"/>
<sequence>MAKSVLNQKKLEAIAKSAAAKGYTVRTEIPDAGQPGLYLVVQPSGSMSWAFRYRHAGRPRKMTIGPFVLGEDATFTLAKAREAAQEASRIASDGRDPAEVREEEKAQEPEPVKVDLVGDVLDEFVKRHVKKKNRESTQINTISFIDKRIRPEWKDRDIRTITKRDVVKLLDDIADSGAPESAARVRAILSKFFNWAVDRDIVDASPVPKGSTAKQGASRERVLTDQEVRLVWLACEKAGWPFGPFVKLLLLTAQRRNEVAHAPRSEFELGGNNQLWTIPPERSKNGKEHLVPLTSLVLEVISGLPKVGDTYLLSTTGETPISGFSKAKKAIDAEMLTIAKEEAAALGLKPEDVKLEGWTLHDLRRTAASGMARLGVPVHVVEAVLNHQSGTIKGVAKIYNRYEYLDEKRQALADWAGHLQLIARSSERSGFALID</sequence>
<dbReference type="PANTHER" id="PTHR30629">
    <property type="entry name" value="PROPHAGE INTEGRASE"/>
    <property type="match status" value="1"/>
</dbReference>
<gene>
    <name evidence="9" type="ORF">SM0020_24975</name>
</gene>
<evidence type="ECO:0000256" key="2">
    <source>
        <dbReference type="ARBA" id="ARBA00022908"/>
    </source>
</evidence>
<dbReference type="InterPro" id="IPR010998">
    <property type="entry name" value="Integrase_recombinase_N"/>
</dbReference>
<dbReference type="Gene3D" id="1.10.150.130">
    <property type="match status" value="1"/>
</dbReference>
<dbReference type="InterPro" id="IPR044068">
    <property type="entry name" value="CB"/>
</dbReference>
<proteinExistence type="inferred from homology"/>
<dbReference type="Pfam" id="PF00589">
    <property type="entry name" value="Phage_integrase"/>
    <property type="match status" value="1"/>
</dbReference>
<dbReference type="GO" id="GO:0006310">
    <property type="term" value="P:DNA recombination"/>
    <property type="evidence" value="ECO:0007669"/>
    <property type="project" value="UniProtKB-KW"/>
</dbReference>
<dbReference type="PROSITE" id="PS51898">
    <property type="entry name" value="TYR_RECOMBINASE"/>
    <property type="match status" value="1"/>
</dbReference>
<evidence type="ECO:0000256" key="5">
    <source>
        <dbReference type="PROSITE-ProRule" id="PRU01248"/>
    </source>
</evidence>
<evidence type="ECO:0000256" key="6">
    <source>
        <dbReference type="SAM" id="MobiDB-lite"/>
    </source>
</evidence>
<dbReference type="PANTHER" id="PTHR30629:SF2">
    <property type="entry name" value="PROPHAGE INTEGRASE INTS-RELATED"/>
    <property type="match status" value="1"/>
</dbReference>
<dbReference type="Pfam" id="PF13356">
    <property type="entry name" value="Arm-DNA-bind_3"/>
    <property type="match status" value="1"/>
</dbReference>
<dbReference type="InterPro" id="IPR053876">
    <property type="entry name" value="Phage_int_M"/>
</dbReference>
<accession>H0G678</accession>
<keyword evidence="4" id="KW-0233">DNA recombination</keyword>
<feature type="region of interest" description="Disordered" evidence="6">
    <location>
        <begin position="86"/>
        <end position="109"/>
    </location>
</feature>
<dbReference type="InterPro" id="IPR002104">
    <property type="entry name" value="Integrase_catalytic"/>
</dbReference>
<dbReference type="Pfam" id="PF22022">
    <property type="entry name" value="Phage_int_M"/>
    <property type="match status" value="1"/>
</dbReference>
<dbReference type="InterPro" id="IPR038488">
    <property type="entry name" value="Integrase_DNA-bd_sf"/>
</dbReference>
<feature type="compositionally biased region" description="Basic and acidic residues" evidence="6">
    <location>
        <begin position="92"/>
        <end position="109"/>
    </location>
</feature>
<dbReference type="Gene3D" id="3.30.160.390">
    <property type="entry name" value="Integrase, DNA-binding domain"/>
    <property type="match status" value="1"/>
</dbReference>
<dbReference type="GO" id="GO:0003677">
    <property type="term" value="F:DNA binding"/>
    <property type="evidence" value="ECO:0007669"/>
    <property type="project" value="UniProtKB-UniRule"/>
</dbReference>
<comment type="similarity">
    <text evidence="1">Belongs to the 'phage' integrase family.</text>
</comment>
<feature type="domain" description="Core-binding (CB)" evidence="8">
    <location>
        <begin position="115"/>
        <end position="197"/>
    </location>
</feature>
<name>H0G678_RHIML</name>
<organism evidence="9 10">
    <name type="scientific">Sinorhizobium meliloti CCNWSX0020</name>
    <dbReference type="NCBI Taxonomy" id="1107881"/>
    <lineage>
        <taxon>Bacteria</taxon>
        <taxon>Pseudomonadati</taxon>
        <taxon>Pseudomonadota</taxon>
        <taxon>Alphaproteobacteria</taxon>
        <taxon>Hyphomicrobiales</taxon>
        <taxon>Rhizobiaceae</taxon>
        <taxon>Sinorhizobium/Ensifer group</taxon>
        <taxon>Sinorhizobium</taxon>
    </lineage>
</organism>
<evidence type="ECO:0000259" key="8">
    <source>
        <dbReference type="PROSITE" id="PS51900"/>
    </source>
</evidence>
<dbReference type="SUPFAM" id="SSF56349">
    <property type="entry name" value="DNA breaking-rejoining enzymes"/>
    <property type="match status" value="1"/>
</dbReference>
<dbReference type="PROSITE" id="PS51900">
    <property type="entry name" value="CB"/>
    <property type="match status" value="1"/>
</dbReference>